<dbReference type="RefSeq" id="WP_135481988.1">
    <property type="nucleotide sequence ID" value="NZ_SIJK02000101.1"/>
</dbReference>
<comment type="caution">
    <text evidence="1">The sequence shown here is derived from an EMBL/GenBank/DDBJ whole genome shotgun (WGS) entry which is preliminary data.</text>
</comment>
<keyword evidence="2" id="KW-1185">Reference proteome</keyword>
<dbReference type="EMBL" id="SIJK02000101">
    <property type="protein sequence ID" value="MBP1468834.1"/>
    <property type="molecule type" value="Genomic_DNA"/>
</dbReference>
<evidence type="ECO:0000313" key="1">
    <source>
        <dbReference type="EMBL" id="MBP1468834.1"/>
    </source>
</evidence>
<reference evidence="1 2" key="1">
    <citation type="submission" date="2021-03" db="EMBL/GenBank/DDBJ databases">
        <authorList>
            <person name="Grouzdev D.S."/>
        </authorList>
    </citation>
    <scope>NUCLEOTIDE SEQUENCE [LARGE SCALE GENOMIC DNA]</scope>
    <source>
        <strain evidence="1 2">M50-1</strain>
    </source>
</reference>
<sequence>MREPERPPPSSIDQSQQAGGVNLGAFNQIAQVRIGDVITGDKVTNQFFYLMTYTGSPQPVEPTMQAALLRAYRSEIALRYAVWRRRYATLPLVAQPVASTPGMRSYLYAVSPCRYHPLKRTWSQATGQWSCWTGGGDGAA</sequence>
<accession>A0ABS4DHB7</accession>
<organism evidence="1 2">
    <name type="scientific">Candidatus Chloroploca mongolica</name>
    <dbReference type="NCBI Taxonomy" id="2528176"/>
    <lineage>
        <taxon>Bacteria</taxon>
        <taxon>Bacillati</taxon>
        <taxon>Chloroflexota</taxon>
        <taxon>Chloroflexia</taxon>
        <taxon>Chloroflexales</taxon>
        <taxon>Chloroflexineae</taxon>
        <taxon>Oscillochloridaceae</taxon>
        <taxon>Candidatus Chloroploca</taxon>
    </lineage>
</organism>
<protein>
    <submittedName>
        <fullName evidence="1">Uncharacterized protein</fullName>
    </submittedName>
</protein>
<name>A0ABS4DHB7_9CHLR</name>
<proteinExistence type="predicted"/>
<gene>
    <name evidence="1" type="ORF">EYB53_024195</name>
</gene>
<dbReference type="Proteomes" id="UP001193081">
    <property type="component" value="Unassembled WGS sequence"/>
</dbReference>
<evidence type="ECO:0000313" key="2">
    <source>
        <dbReference type="Proteomes" id="UP001193081"/>
    </source>
</evidence>